<evidence type="ECO:0008006" key="3">
    <source>
        <dbReference type="Google" id="ProtNLM"/>
    </source>
</evidence>
<keyword evidence="2" id="KW-1185">Reference proteome</keyword>
<dbReference type="Proteomes" id="UP000536604">
    <property type="component" value="Unassembled WGS sequence"/>
</dbReference>
<dbReference type="RefSeq" id="WP_184289440.1">
    <property type="nucleotide sequence ID" value="NZ_JACHJO010000004.1"/>
</dbReference>
<gene>
    <name evidence="1" type="ORF">FHS13_001421</name>
</gene>
<evidence type="ECO:0000313" key="1">
    <source>
        <dbReference type="EMBL" id="MBB6119472.1"/>
    </source>
</evidence>
<evidence type="ECO:0000313" key="2">
    <source>
        <dbReference type="Proteomes" id="UP000536604"/>
    </source>
</evidence>
<comment type="caution">
    <text evidence="1">The sequence shown here is derived from an EMBL/GenBank/DDBJ whole genome shotgun (WGS) entry which is preliminary data.</text>
</comment>
<dbReference type="AlphaFoldDB" id="A0A841IN40"/>
<protein>
    <recommendedName>
        <fullName evidence="3">Winged helix-turn helix protein</fullName>
    </recommendedName>
</protein>
<name>A0A841IN40_9ACTN</name>
<dbReference type="EMBL" id="JACHJO010000004">
    <property type="protein sequence ID" value="MBB6119472.1"/>
    <property type="molecule type" value="Genomic_DNA"/>
</dbReference>
<sequence length="72" mass="7549">MADAQIDEVLSVTARAVNNWRRTWYQGGTDALMSKDPAPALRGTWAPTSACGCGNCCAGAPRTTVLPPMPGL</sequence>
<proteinExistence type="predicted"/>
<organism evidence="1 2">
    <name type="scientific">Nocardiopsis algeriensis</name>
    <dbReference type="NCBI Taxonomy" id="1478215"/>
    <lineage>
        <taxon>Bacteria</taxon>
        <taxon>Bacillati</taxon>
        <taxon>Actinomycetota</taxon>
        <taxon>Actinomycetes</taxon>
        <taxon>Streptosporangiales</taxon>
        <taxon>Nocardiopsidaceae</taxon>
        <taxon>Nocardiopsis</taxon>
    </lineage>
</organism>
<reference evidence="1 2" key="1">
    <citation type="submission" date="2020-08" db="EMBL/GenBank/DDBJ databases">
        <title>Genomic Encyclopedia of Type Strains, Phase III (KMG-III): the genomes of soil and plant-associated and newly described type strains.</title>
        <authorList>
            <person name="Whitman W."/>
        </authorList>
    </citation>
    <scope>NUCLEOTIDE SEQUENCE [LARGE SCALE GENOMIC DNA]</scope>
    <source>
        <strain evidence="1 2">CECT 8712</strain>
    </source>
</reference>
<accession>A0A841IN40</accession>